<dbReference type="GO" id="GO:0005737">
    <property type="term" value="C:cytoplasm"/>
    <property type="evidence" value="ECO:0007669"/>
    <property type="project" value="TreeGrafter"/>
</dbReference>
<dbReference type="InterPro" id="IPR003591">
    <property type="entry name" value="Leu-rich_rpt_typical-subtyp"/>
</dbReference>
<keyword evidence="4" id="KW-0812">Transmembrane</keyword>
<dbReference type="SMART" id="SM00033">
    <property type="entry name" value="CH"/>
    <property type="match status" value="1"/>
</dbReference>
<dbReference type="AlphaFoldDB" id="A0A8B9EIC2"/>
<organism evidence="6 7">
    <name type="scientific">Anser cygnoides</name>
    <name type="common">Swan goose</name>
    <dbReference type="NCBI Taxonomy" id="8845"/>
    <lineage>
        <taxon>Eukaryota</taxon>
        <taxon>Metazoa</taxon>
        <taxon>Chordata</taxon>
        <taxon>Craniata</taxon>
        <taxon>Vertebrata</taxon>
        <taxon>Euteleostomi</taxon>
        <taxon>Archelosauria</taxon>
        <taxon>Archosauria</taxon>
        <taxon>Dinosauria</taxon>
        <taxon>Saurischia</taxon>
        <taxon>Theropoda</taxon>
        <taxon>Coelurosauria</taxon>
        <taxon>Aves</taxon>
        <taxon>Neognathae</taxon>
        <taxon>Galloanserae</taxon>
        <taxon>Anseriformes</taxon>
        <taxon>Anatidae</taxon>
        <taxon>Anserinae</taxon>
        <taxon>Anser</taxon>
    </lineage>
</organism>
<feature type="region of interest" description="Disordered" evidence="3">
    <location>
        <begin position="1"/>
        <end position="22"/>
    </location>
</feature>
<dbReference type="Pfam" id="PF13855">
    <property type="entry name" value="LRR_8"/>
    <property type="match status" value="2"/>
</dbReference>
<feature type="region of interest" description="Disordered" evidence="3">
    <location>
        <begin position="744"/>
        <end position="764"/>
    </location>
</feature>
<name>A0A8B9EIC2_ANSCY</name>
<dbReference type="SUPFAM" id="SSF52058">
    <property type="entry name" value="L domain-like"/>
    <property type="match status" value="1"/>
</dbReference>
<dbReference type="PANTHER" id="PTHR48051:SF44">
    <property type="entry name" value="LEUCINE RICH REPEATS AND CALPONIN HOMOLOGY DOMAIN CONTAINING 3"/>
    <property type="match status" value="1"/>
</dbReference>
<dbReference type="SMART" id="SM00364">
    <property type="entry name" value="LRR_BAC"/>
    <property type="match status" value="4"/>
</dbReference>
<dbReference type="Gene3D" id="1.10.418.10">
    <property type="entry name" value="Calponin-like domain"/>
    <property type="match status" value="1"/>
</dbReference>
<evidence type="ECO:0000256" key="1">
    <source>
        <dbReference type="ARBA" id="ARBA00022614"/>
    </source>
</evidence>
<evidence type="ECO:0000313" key="7">
    <source>
        <dbReference type="Proteomes" id="UP000694521"/>
    </source>
</evidence>
<dbReference type="SUPFAM" id="SSF47576">
    <property type="entry name" value="Calponin-homology domain, CH-domain"/>
    <property type="match status" value="1"/>
</dbReference>
<feature type="domain" description="Calponin-homology (CH)" evidence="5">
    <location>
        <begin position="771"/>
        <end position="886"/>
    </location>
</feature>
<feature type="transmembrane region" description="Helical" evidence="4">
    <location>
        <begin position="897"/>
        <end position="918"/>
    </location>
</feature>
<evidence type="ECO:0000256" key="2">
    <source>
        <dbReference type="ARBA" id="ARBA00022737"/>
    </source>
</evidence>
<reference evidence="6" key="2">
    <citation type="submission" date="2025-09" db="UniProtKB">
        <authorList>
            <consortium name="Ensembl"/>
        </authorList>
    </citation>
    <scope>IDENTIFICATION</scope>
</reference>
<evidence type="ECO:0000313" key="6">
    <source>
        <dbReference type="Ensembl" id="ENSACDP00005019988.1"/>
    </source>
</evidence>
<dbReference type="FunFam" id="1.10.418.10:FF:000021">
    <property type="entry name" value="Leucine-rich repeat and calponin homology domain-containing protein 1 isoform 3"/>
    <property type="match status" value="1"/>
</dbReference>
<dbReference type="InterPro" id="IPR050216">
    <property type="entry name" value="LRR_domain-containing"/>
</dbReference>
<dbReference type="PROSITE" id="PS50021">
    <property type="entry name" value="CH"/>
    <property type="match status" value="1"/>
</dbReference>
<keyword evidence="2" id="KW-0677">Repeat</keyword>
<dbReference type="Proteomes" id="UP000694521">
    <property type="component" value="Unplaced"/>
</dbReference>
<dbReference type="InterPro" id="IPR036872">
    <property type="entry name" value="CH_dom_sf"/>
</dbReference>
<feature type="compositionally biased region" description="Polar residues" evidence="3">
    <location>
        <begin position="607"/>
        <end position="617"/>
    </location>
</feature>
<sequence length="921" mass="102211">MTRHPPLFTGVAVAGRAPPRPSRAGRGWGGCCACALPAPPVMAGAWVPSARPGGAPRMRSAARSRSGGGGDGEMAAAGLAAPEGGSAVMPLGTAVATAAAVCPPPAGPGSWSRSLDRALEEAAASGTLSLSGRKLRDYPRASAANHDLSDTTQADLSRNRLSELPAEACHFVSLESLNVYQNCIRYIPEAVLNLQSLTFLNISRNQLSTLPVHLCSLPLKVLIASNNKLVSIPEEIGQLRQLTELDVSCNEIQTIPPQIGNLESLRDLNVRRNHLVRLPEELAELPLIRLDFSCNKITTIPVCYRNLRHLQTIMLENNPLQSPPAQICIKGKIHIFKYLNIEACKIAPDLPDYDRRPMGFGSCHEELYSSRPYGALDSGFNSVDSGDKRWSGNEPTDEFSDLPLRVAEITKEQRLRRESQFQENRGSAVVTNGGVEHDLDQIDYIDSCATEEEEEEVRQPKCMDSDSLSSQFMAYIDQRRISNEGSPVKPVSLREFQKTENRYLHQNRDTDELRRPETLNLVQDREHHQVLRSYVDRTERPPADSPCFLSLSSHHSQVPNTDPELHRRHIERTRREAQLAALQYEEERMRTKQIQREAVLDFVKQKASLSTQKQSPLDSECPFPSRRSQHTDDSALLVNGFEPLFVFEIDNNTNTIKRRPGTRKQSLSGLNQESCATSLPNASTFSPIKSDDRSTISPGSPTTQTVHLSPPYPGHAAPPSYRNPSQRPESFLFRTAVRDEANKVVTSPSTHALSPANDCADPRVRQNSKQREEELELIEQLRKNIESRLKVSLPSDLGAALTDGVVLCHLANHVRPRSVPSIHVPSPAVPKLTMAKCRRNVENFLEACRRIGVPQDNLCSPSDILQLNLSVKRTVETLLSLGTDSEESSLVSLSIQLWGFVVFYCTLMLTLCMVYRWVFFL</sequence>
<dbReference type="Ensembl" id="ENSACDT00005023888.1">
    <property type="protein sequence ID" value="ENSACDP00005019988.1"/>
    <property type="gene ID" value="ENSACDG00005014469.1"/>
</dbReference>
<accession>A0A8B9EIC2</accession>
<evidence type="ECO:0000259" key="5">
    <source>
        <dbReference type="PROSITE" id="PS50021"/>
    </source>
</evidence>
<dbReference type="InterPro" id="IPR001715">
    <property type="entry name" value="CH_dom"/>
</dbReference>
<keyword evidence="4" id="KW-1133">Transmembrane helix</keyword>
<feature type="compositionally biased region" description="Low complexity" evidence="3">
    <location>
        <begin position="10"/>
        <end position="22"/>
    </location>
</feature>
<feature type="region of interest" description="Disordered" evidence="3">
    <location>
        <begin position="655"/>
        <end position="727"/>
    </location>
</feature>
<dbReference type="SMART" id="SM00369">
    <property type="entry name" value="LRR_TYP"/>
    <property type="match status" value="5"/>
</dbReference>
<keyword evidence="7" id="KW-1185">Reference proteome</keyword>
<dbReference type="FunFam" id="3.80.10.10:FF:000007">
    <property type="entry name" value="Leucine-rich repeat and calponin homology domain-containing protein 1 isoform 3"/>
    <property type="match status" value="1"/>
</dbReference>
<dbReference type="InterPro" id="IPR001611">
    <property type="entry name" value="Leu-rich_rpt"/>
</dbReference>
<reference evidence="6" key="1">
    <citation type="submission" date="2025-08" db="UniProtKB">
        <authorList>
            <consortium name="Ensembl"/>
        </authorList>
    </citation>
    <scope>IDENTIFICATION</scope>
</reference>
<dbReference type="PANTHER" id="PTHR48051">
    <property type="match status" value="1"/>
</dbReference>
<feature type="region of interest" description="Disordered" evidence="3">
    <location>
        <begin position="51"/>
        <end position="77"/>
    </location>
</feature>
<keyword evidence="4" id="KW-0472">Membrane</keyword>
<proteinExistence type="predicted"/>
<dbReference type="PROSITE" id="PS51450">
    <property type="entry name" value="LRR"/>
    <property type="match status" value="2"/>
</dbReference>
<feature type="compositionally biased region" description="Low complexity" evidence="3">
    <location>
        <begin position="51"/>
        <end position="65"/>
    </location>
</feature>
<dbReference type="InterPro" id="IPR032675">
    <property type="entry name" value="LRR_dom_sf"/>
</dbReference>
<dbReference type="Pfam" id="PF00307">
    <property type="entry name" value="CH"/>
    <property type="match status" value="1"/>
</dbReference>
<keyword evidence="1" id="KW-0433">Leucine-rich repeat</keyword>
<evidence type="ECO:0000256" key="4">
    <source>
        <dbReference type="SAM" id="Phobius"/>
    </source>
</evidence>
<feature type="region of interest" description="Disordered" evidence="3">
    <location>
        <begin position="607"/>
        <end position="630"/>
    </location>
</feature>
<dbReference type="Gene3D" id="3.80.10.10">
    <property type="entry name" value="Ribonuclease Inhibitor"/>
    <property type="match status" value="1"/>
</dbReference>
<evidence type="ECO:0000256" key="3">
    <source>
        <dbReference type="SAM" id="MobiDB-lite"/>
    </source>
</evidence>
<protein>
    <submittedName>
        <fullName evidence="6">Leucine rich repeats and calponin homology domain containing 3</fullName>
    </submittedName>
</protein>
<feature type="compositionally biased region" description="Polar residues" evidence="3">
    <location>
        <begin position="663"/>
        <end position="687"/>
    </location>
</feature>
<feature type="compositionally biased region" description="Polar residues" evidence="3">
    <location>
        <begin position="695"/>
        <end position="707"/>
    </location>
</feature>